<feature type="domain" description="VWFA" evidence="1">
    <location>
        <begin position="106"/>
        <end position="286"/>
    </location>
</feature>
<comment type="caution">
    <text evidence="2">The sequence shown here is derived from an EMBL/GenBank/DDBJ whole genome shotgun (WGS) entry which is preliminary data.</text>
</comment>
<proteinExistence type="predicted"/>
<dbReference type="Proteomes" id="UP000542742">
    <property type="component" value="Unassembled WGS sequence"/>
</dbReference>
<accession>A0A7W7G2S8</accession>
<reference evidence="2 3" key="1">
    <citation type="submission" date="2020-08" db="EMBL/GenBank/DDBJ databases">
        <title>Sequencing the genomes of 1000 actinobacteria strains.</title>
        <authorList>
            <person name="Klenk H.-P."/>
        </authorList>
    </citation>
    <scope>NUCLEOTIDE SEQUENCE [LARGE SCALE GENOMIC DNA]</scope>
    <source>
        <strain evidence="2 3">DSM 45518</strain>
    </source>
</reference>
<dbReference type="AlphaFoldDB" id="A0A7W7G2S8"/>
<sequence length="324" mass="35613">MSQVHVLLLGPEGAFASVALSDDISFSAQRETIARALNLPDGRDLTIRKDDGSPLDQGRPLANMGVRSDDRILIEVRNNSRSGFLGRFGRRGEEPDTPVVPSAYRVLPCYLAVDTSASMAGDPIIRVNQELPRLRAKMLREPELAEVCQLSVVAFEETAVVHAPLTDVAQMELPGLTADGTGTNYAHVFSLLRSTIARDLYELYRSGRRPYRPVVFFLSDGQHNRPDDWRETLGRLTDRSEFYGAPAIVAFGFGEADPETIREVGLKASYMPDDGTPSAKLDTFMTFLLSSLTNSMAGGSRDRDDVFVVPPSAPAGWRAIKIQR</sequence>
<organism evidence="2 3">
    <name type="scientific">Paractinoplanes abujensis</name>
    <dbReference type="NCBI Taxonomy" id="882441"/>
    <lineage>
        <taxon>Bacteria</taxon>
        <taxon>Bacillati</taxon>
        <taxon>Actinomycetota</taxon>
        <taxon>Actinomycetes</taxon>
        <taxon>Micromonosporales</taxon>
        <taxon>Micromonosporaceae</taxon>
        <taxon>Paractinoplanes</taxon>
    </lineage>
</organism>
<dbReference type="InterPro" id="IPR036465">
    <property type="entry name" value="vWFA_dom_sf"/>
</dbReference>
<dbReference type="SMART" id="SM00327">
    <property type="entry name" value="VWA"/>
    <property type="match status" value="1"/>
</dbReference>
<dbReference type="SUPFAM" id="SSF53300">
    <property type="entry name" value="vWA-like"/>
    <property type="match status" value="1"/>
</dbReference>
<dbReference type="Pfam" id="PF13519">
    <property type="entry name" value="VWA_2"/>
    <property type="match status" value="1"/>
</dbReference>
<evidence type="ECO:0000313" key="3">
    <source>
        <dbReference type="Proteomes" id="UP000542742"/>
    </source>
</evidence>
<dbReference type="InterPro" id="IPR002035">
    <property type="entry name" value="VWF_A"/>
</dbReference>
<protein>
    <submittedName>
        <fullName evidence="2">Uncharacterized protein YegL</fullName>
    </submittedName>
</protein>
<dbReference type="Gene3D" id="3.40.50.410">
    <property type="entry name" value="von Willebrand factor, type A domain"/>
    <property type="match status" value="1"/>
</dbReference>
<keyword evidence="3" id="KW-1185">Reference proteome</keyword>
<dbReference type="EMBL" id="JACHMF010000001">
    <property type="protein sequence ID" value="MBB4693984.1"/>
    <property type="molecule type" value="Genomic_DNA"/>
</dbReference>
<gene>
    <name evidence="2" type="ORF">BKA14_004132</name>
</gene>
<evidence type="ECO:0000313" key="2">
    <source>
        <dbReference type="EMBL" id="MBB4693984.1"/>
    </source>
</evidence>
<dbReference type="RefSeq" id="WP_184952544.1">
    <property type="nucleotide sequence ID" value="NZ_BOMC01000053.1"/>
</dbReference>
<name>A0A7W7G2S8_9ACTN</name>
<evidence type="ECO:0000259" key="1">
    <source>
        <dbReference type="SMART" id="SM00327"/>
    </source>
</evidence>